<proteinExistence type="predicted"/>
<reference evidence="1" key="1">
    <citation type="submission" date="2020-03" db="EMBL/GenBank/DDBJ databases">
        <title>Psychroflexus Maritimus sp. nov., isolate from marine sediment.</title>
        <authorList>
            <person name="Zhong Y.-L."/>
        </authorList>
    </citation>
    <scope>NUCLEOTIDE SEQUENCE</scope>
    <source>
        <strain evidence="1">C1</strain>
    </source>
</reference>
<dbReference type="SUPFAM" id="SSF51126">
    <property type="entry name" value="Pectin lyase-like"/>
    <property type="match status" value="1"/>
</dbReference>
<dbReference type="InterPro" id="IPR012334">
    <property type="entry name" value="Pectin_lyas_fold"/>
</dbReference>
<evidence type="ECO:0000313" key="1">
    <source>
        <dbReference type="EMBL" id="NGZ90708.1"/>
    </source>
</evidence>
<protein>
    <submittedName>
        <fullName evidence="1">Right-handed parallel beta-helix repeat-containing protein</fullName>
    </submittedName>
</protein>
<dbReference type="Proteomes" id="UP000643701">
    <property type="component" value="Unassembled WGS sequence"/>
</dbReference>
<dbReference type="RefSeq" id="WP_166400940.1">
    <property type="nucleotide sequence ID" value="NZ_JAANAS010000094.1"/>
</dbReference>
<comment type="caution">
    <text evidence="1">The sequence shown here is derived from an EMBL/GenBank/DDBJ whole genome shotgun (WGS) entry which is preliminary data.</text>
</comment>
<dbReference type="EMBL" id="JAANAS010000094">
    <property type="protein sequence ID" value="NGZ90708.1"/>
    <property type="molecule type" value="Genomic_DNA"/>
</dbReference>
<evidence type="ECO:0000313" key="2">
    <source>
        <dbReference type="Proteomes" id="UP000643701"/>
    </source>
</evidence>
<dbReference type="AlphaFoldDB" id="A0A967DZY7"/>
<keyword evidence="2" id="KW-1185">Reference proteome</keyword>
<sequence>MKKLTYLFYLIVSILVLLSISCREDFDSVPNSGQLSFSQDTVYLDTVFSNTSSSTYQFKVYNKSSNTINIPKIELGKGQESFFRLNVDGLPGKSFDDIQILPKDSIFVFVEVTADIDALTADETQFIYEDEVLFDTDINQQKVDLVAMIQDAVFLFPQRFEDGSKESLLLGLDENDEEIRIEGFFLDQENLHFTNEKPYVIYGFAGVPPGETLKIDPGARLHFHANSGLIVANNASLKAEGELSADQNLLEKEIVFQGDRLEPGFENVPGQWAAVWLTAGSTNHIFNHVTIKNSTVGILMDSNDGGEEPTLSIKNTQIYNAATVGLLARTGNVEAENLVVNNCGQASVNLSYGGKYNFRHCTIANYWSNSFRQFPALLIENSIQTPDGVLVEDLVEASFSNCIIYGSENIELILNRAEGAAFNYSFKNSLLRFNDINNTYADNPLYDFEDNNLFESMILNETPLFFNPSANSLKIELDSGASMIGDDDISNLVPLDLLGNLRINPSDAGAYNASAQPED</sequence>
<dbReference type="InterPro" id="IPR011050">
    <property type="entry name" value="Pectin_lyase_fold/virulence"/>
</dbReference>
<dbReference type="PROSITE" id="PS51257">
    <property type="entry name" value="PROKAR_LIPOPROTEIN"/>
    <property type="match status" value="1"/>
</dbReference>
<name>A0A967DZY7_9FLAO</name>
<organism evidence="1 2">
    <name type="scientific">Psychroflexus maritimus</name>
    <dbReference type="NCBI Taxonomy" id="2714865"/>
    <lineage>
        <taxon>Bacteria</taxon>
        <taxon>Pseudomonadati</taxon>
        <taxon>Bacteroidota</taxon>
        <taxon>Flavobacteriia</taxon>
        <taxon>Flavobacteriales</taxon>
        <taxon>Flavobacteriaceae</taxon>
        <taxon>Psychroflexus</taxon>
    </lineage>
</organism>
<accession>A0A967DZY7</accession>
<dbReference type="Gene3D" id="2.160.20.10">
    <property type="entry name" value="Single-stranded right-handed beta-helix, Pectin lyase-like"/>
    <property type="match status" value="1"/>
</dbReference>
<gene>
    <name evidence="1" type="ORF">G7034_10640</name>
</gene>